<accession>A0ABW3TUL4</accession>
<feature type="domain" description="Calcineurin-like phosphoesterase" evidence="2">
    <location>
        <begin position="1"/>
        <end position="178"/>
    </location>
</feature>
<comment type="caution">
    <text evidence="3">The sequence shown here is derived from an EMBL/GenBank/DDBJ whole genome shotgun (WGS) entry which is preliminary data.</text>
</comment>
<dbReference type="RefSeq" id="WP_336822672.1">
    <property type="nucleotide sequence ID" value="NZ_JBHTLT010000013.1"/>
</dbReference>
<dbReference type="EMBL" id="JBHTLT010000013">
    <property type="protein sequence ID" value="MFD1203934.1"/>
    <property type="molecule type" value="Genomic_DNA"/>
</dbReference>
<protein>
    <submittedName>
        <fullName evidence="3">Metallophosphoesterase family protein</fullName>
    </submittedName>
</protein>
<evidence type="ECO:0000259" key="2">
    <source>
        <dbReference type="Pfam" id="PF12850"/>
    </source>
</evidence>
<reference evidence="4" key="1">
    <citation type="journal article" date="2019" name="Int. J. Syst. Evol. Microbiol.">
        <title>The Global Catalogue of Microorganisms (GCM) 10K type strain sequencing project: providing services to taxonomists for standard genome sequencing and annotation.</title>
        <authorList>
            <consortium name="The Broad Institute Genomics Platform"/>
            <consortium name="The Broad Institute Genome Sequencing Center for Infectious Disease"/>
            <person name="Wu L."/>
            <person name="Ma J."/>
        </authorList>
    </citation>
    <scope>NUCLEOTIDE SEQUENCE [LARGE SCALE GENOMIC DNA]</scope>
    <source>
        <strain evidence="4">CCUG 53915</strain>
    </source>
</reference>
<proteinExistence type="inferred from homology"/>
<keyword evidence="4" id="KW-1185">Reference proteome</keyword>
<dbReference type="Gene3D" id="3.60.21.10">
    <property type="match status" value="1"/>
</dbReference>
<sequence>MQFAIIGDIHSSIEDLQRVLSHIQKTAPQATIIGTGDLFECTISKRFINDRTYSQLSEVMILPEGFEELLTFPSVIGNQEERILYITDSDEELRSFLQALPERLNAGRAEVVHGHQWKWGGEPWSLLEAEPSKSLTFYGHSHQSGLMRDGQTEAKIEFGKPYLIDSRTTLVNVGAVVDDQEWVLFDDDVATVTFMKAN</sequence>
<evidence type="ECO:0000256" key="1">
    <source>
        <dbReference type="ARBA" id="ARBA00008950"/>
    </source>
</evidence>
<dbReference type="SUPFAM" id="SSF56300">
    <property type="entry name" value="Metallo-dependent phosphatases"/>
    <property type="match status" value="1"/>
</dbReference>
<organism evidence="3 4">
    <name type="scientific">Sporosarcina contaminans</name>
    <dbReference type="NCBI Taxonomy" id="633403"/>
    <lineage>
        <taxon>Bacteria</taxon>
        <taxon>Bacillati</taxon>
        <taxon>Bacillota</taxon>
        <taxon>Bacilli</taxon>
        <taxon>Bacillales</taxon>
        <taxon>Caryophanaceae</taxon>
        <taxon>Sporosarcina</taxon>
    </lineage>
</organism>
<evidence type="ECO:0000313" key="3">
    <source>
        <dbReference type="EMBL" id="MFD1203934.1"/>
    </source>
</evidence>
<evidence type="ECO:0000313" key="4">
    <source>
        <dbReference type="Proteomes" id="UP001597231"/>
    </source>
</evidence>
<dbReference type="CDD" id="cd00838">
    <property type="entry name" value="MPP_superfamily"/>
    <property type="match status" value="1"/>
</dbReference>
<dbReference type="InterPro" id="IPR029052">
    <property type="entry name" value="Metallo-depent_PP-like"/>
</dbReference>
<name>A0ABW3TUL4_9BACL</name>
<gene>
    <name evidence="3" type="ORF">ACFQ38_02155</name>
</gene>
<dbReference type="InterPro" id="IPR024654">
    <property type="entry name" value="Calcineurin-like_PHP_lpxH"/>
</dbReference>
<dbReference type="Pfam" id="PF12850">
    <property type="entry name" value="Metallophos_2"/>
    <property type="match status" value="1"/>
</dbReference>
<dbReference type="Proteomes" id="UP001597231">
    <property type="component" value="Unassembled WGS sequence"/>
</dbReference>
<comment type="similarity">
    <text evidence="1">Belongs to the metallophosphoesterase superfamily. YfcE family.</text>
</comment>